<comment type="similarity">
    <text evidence="3 4">Belongs to the bacterial glucokinase family.</text>
</comment>
<dbReference type="EMBL" id="JBEQCT010000001">
    <property type="protein sequence ID" value="MFM2483886.1"/>
    <property type="molecule type" value="Genomic_DNA"/>
</dbReference>
<dbReference type="InterPro" id="IPR043129">
    <property type="entry name" value="ATPase_NBD"/>
</dbReference>
<dbReference type="NCBIfam" id="NF001416">
    <property type="entry name" value="PRK00292.1-3"/>
    <property type="match status" value="1"/>
</dbReference>
<dbReference type="PANTHER" id="PTHR47690:SF1">
    <property type="entry name" value="GLUCOKINASE"/>
    <property type="match status" value="1"/>
</dbReference>
<evidence type="ECO:0000256" key="2">
    <source>
        <dbReference type="ARBA" id="ARBA00022777"/>
    </source>
</evidence>
<keyword evidence="3" id="KW-0547">Nucleotide-binding</keyword>
<comment type="subcellular location">
    <subcellularLocation>
        <location evidence="3">Cytoplasm</location>
    </subcellularLocation>
</comment>
<accession>A0ABW9G2J3</accession>
<keyword evidence="3" id="KW-0963">Cytoplasm</keyword>
<sequence>MTKTGLIADVGGTNIRLALVEHQTGAIQYIQKYRCSEFPSIEDAVRTYLDDINEAPQEACFAIACPTSNDWISMTNHSWAFSRSETQRNLELNNFWVINDFTANSMSLPTLTEAQKIQIGGSDVDPLAPITIYGPGTGLGVAHLIQQEGRYIPIACEGGHADFAPISELEVELLSFLKGRFGRVSNERILSGPGLVNIYEALCHIHQKPAQQYQPADVSAKGLSGEDSICRQALSMFCQMMGSFGGNLALMLGAFGGVYIAGGVVGNFVDYFLASDFRNRFEEKGRFSRYCSQIPVYLITAEQPGLQGAAAYLRQELGYQLG</sequence>
<keyword evidence="1 3" id="KW-0808">Transferase</keyword>
<feature type="binding site" evidence="3">
    <location>
        <begin position="8"/>
        <end position="13"/>
    </location>
    <ligand>
        <name>ATP</name>
        <dbReference type="ChEBI" id="CHEBI:30616"/>
    </ligand>
</feature>
<evidence type="ECO:0000256" key="4">
    <source>
        <dbReference type="RuleBase" id="RU004046"/>
    </source>
</evidence>
<dbReference type="Pfam" id="PF02685">
    <property type="entry name" value="Glucokinase"/>
    <property type="match status" value="1"/>
</dbReference>
<dbReference type="InterPro" id="IPR003836">
    <property type="entry name" value="Glucokinase"/>
</dbReference>
<keyword evidence="2 3" id="KW-0418">Kinase</keyword>
<comment type="caution">
    <text evidence="6">The sequence shown here is derived from an EMBL/GenBank/DDBJ whole genome shotgun (WGS) entry which is preliminary data.</text>
</comment>
<dbReference type="NCBIfam" id="NF009073">
    <property type="entry name" value="PRK12408.1"/>
    <property type="match status" value="1"/>
</dbReference>
<proteinExistence type="inferred from homology"/>
<dbReference type="HAMAP" id="MF_00524">
    <property type="entry name" value="Glucokinase"/>
    <property type="match status" value="1"/>
</dbReference>
<evidence type="ECO:0000256" key="1">
    <source>
        <dbReference type="ARBA" id="ARBA00022679"/>
    </source>
</evidence>
<keyword evidence="3" id="KW-0067">ATP-binding</keyword>
<evidence type="ECO:0000313" key="7">
    <source>
        <dbReference type="Proteomes" id="UP001629953"/>
    </source>
</evidence>
<evidence type="ECO:0000256" key="5">
    <source>
        <dbReference type="SAM" id="Phobius"/>
    </source>
</evidence>
<protein>
    <recommendedName>
        <fullName evidence="3">Glucokinase</fullName>
        <ecNumber evidence="3">2.7.1.2</ecNumber>
    </recommendedName>
    <alternativeName>
        <fullName evidence="3">Glucose kinase</fullName>
    </alternativeName>
</protein>
<dbReference type="NCBIfam" id="TIGR00749">
    <property type="entry name" value="glk"/>
    <property type="match status" value="1"/>
</dbReference>
<gene>
    <name evidence="3" type="primary">glk</name>
    <name evidence="6" type="ORF">ABUE30_02190</name>
</gene>
<dbReference type="GO" id="GO:0004340">
    <property type="term" value="F:glucokinase activity"/>
    <property type="evidence" value="ECO:0007669"/>
    <property type="project" value="UniProtKB-EC"/>
</dbReference>
<keyword evidence="7" id="KW-1185">Reference proteome</keyword>
<dbReference type="InterPro" id="IPR050201">
    <property type="entry name" value="Bacterial_glucokinase"/>
</dbReference>
<keyword evidence="3" id="KW-0324">Glycolysis</keyword>
<dbReference type="CDD" id="cd24008">
    <property type="entry name" value="ASKHA_NBD_GLK"/>
    <property type="match status" value="1"/>
</dbReference>
<feature type="transmembrane region" description="Helical" evidence="5">
    <location>
        <begin position="248"/>
        <end position="274"/>
    </location>
</feature>
<keyword evidence="5" id="KW-0472">Membrane</keyword>
<keyword evidence="5" id="KW-1133">Transmembrane helix</keyword>
<reference evidence="6 7" key="1">
    <citation type="journal article" date="2013" name="Int. J. Syst. Evol. Microbiol.">
        <title>Celerinatantimonas yamalensis sp. nov., a cold-adapted diazotrophic bacterium from a cold permafrost brine.</title>
        <authorList>
            <person name="Shcherbakova V."/>
            <person name="Chuvilskaya N."/>
            <person name="Rivkina E."/>
            <person name="Demidov N."/>
            <person name="Uchaeva V."/>
            <person name="Suetin S."/>
            <person name="Suzina N."/>
            <person name="Gilichinsky D."/>
        </authorList>
    </citation>
    <scope>NUCLEOTIDE SEQUENCE [LARGE SCALE GENOMIC DNA]</scope>
    <source>
        <strain evidence="6 7">C7</strain>
    </source>
</reference>
<name>A0ABW9G2J3_9GAMM</name>
<keyword evidence="5" id="KW-0812">Transmembrane</keyword>
<organism evidence="6 7">
    <name type="scientific">Celerinatantimonas yamalensis</name>
    <dbReference type="NCBI Taxonomy" id="559956"/>
    <lineage>
        <taxon>Bacteria</taxon>
        <taxon>Pseudomonadati</taxon>
        <taxon>Pseudomonadota</taxon>
        <taxon>Gammaproteobacteria</taxon>
        <taxon>Celerinatantimonadaceae</taxon>
        <taxon>Celerinatantimonas</taxon>
    </lineage>
</organism>
<evidence type="ECO:0000256" key="3">
    <source>
        <dbReference type="HAMAP-Rule" id="MF_00524"/>
    </source>
</evidence>
<dbReference type="Proteomes" id="UP001629953">
    <property type="component" value="Unassembled WGS sequence"/>
</dbReference>
<dbReference type="RefSeq" id="WP_408622038.1">
    <property type="nucleotide sequence ID" value="NZ_JBEQCT010000001.1"/>
</dbReference>
<dbReference type="Gene3D" id="3.30.420.40">
    <property type="match status" value="1"/>
</dbReference>
<dbReference type="SUPFAM" id="SSF53067">
    <property type="entry name" value="Actin-like ATPase domain"/>
    <property type="match status" value="1"/>
</dbReference>
<evidence type="ECO:0000313" key="6">
    <source>
        <dbReference type="EMBL" id="MFM2483886.1"/>
    </source>
</evidence>
<dbReference type="PANTHER" id="PTHR47690">
    <property type="entry name" value="GLUCOKINASE"/>
    <property type="match status" value="1"/>
</dbReference>
<dbReference type="Gene3D" id="3.40.367.20">
    <property type="match status" value="1"/>
</dbReference>
<dbReference type="EC" id="2.7.1.2" evidence="3"/>
<comment type="catalytic activity">
    <reaction evidence="3">
        <text>D-glucose + ATP = D-glucose 6-phosphate + ADP + H(+)</text>
        <dbReference type="Rhea" id="RHEA:17825"/>
        <dbReference type="ChEBI" id="CHEBI:4167"/>
        <dbReference type="ChEBI" id="CHEBI:15378"/>
        <dbReference type="ChEBI" id="CHEBI:30616"/>
        <dbReference type="ChEBI" id="CHEBI:61548"/>
        <dbReference type="ChEBI" id="CHEBI:456216"/>
        <dbReference type="EC" id="2.7.1.2"/>
    </reaction>
</comment>